<organism evidence="3 4">
    <name type="scientific">Ferranicluibacter rubi</name>
    <dbReference type="NCBI Taxonomy" id="2715133"/>
    <lineage>
        <taxon>Bacteria</taxon>
        <taxon>Pseudomonadati</taxon>
        <taxon>Pseudomonadota</taxon>
        <taxon>Alphaproteobacteria</taxon>
        <taxon>Hyphomicrobiales</taxon>
        <taxon>Rhizobiaceae</taxon>
        <taxon>Ferranicluibacter</taxon>
    </lineage>
</organism>
<dbReference type="GO" id="GO:0005737">
    <property type="term" value="C:cytoplasm"/>
    <property type="evidence" value="ECO:0007669"/>
    <property type="project" value="TreeGrafter"/>
</dbReference>
<feature type="active site" evidence="2">
    <location>
        <position position="47"/>
    </location>
</feature>
<dbReference type="AlphaFoldDB" id="A0AA43ZFC5"/>
<protein>
    <submittedName>
        <fullName evidence="3">PhzF family phenazine biosynthesis protein</fullName>
    </submittedName>
</protein>
<evidence type="ECO:0000256" key="2">
    <source>
        <dbReference type="PIRSR" id="PIRSR016184-1"/>
    </source>
</evidence>
<dbReference type="GO" id="GO:0016853">
    <property type="term" value="F:isomerase activity"/>
    <property type="evidence" value="ECO:0007669"/>
    <property type="project" value="TreeGrafter"/>
</dbReference>
<dbReference type="RefSeq" id="WP_167129745.1">
    <property type="nucleotide sequence ID" value="NZ_JAANCM010000006.1"/>
</dbReference>
<evidence type="ECO:0000256" key="1">
    <source>
        <dbReference type="ARBA" id="ARBA00008270"/>
    </source>
</evidence>
<dbReference type="EMBL" id="JAANCM010000006">
    <property type="protein sequence ID" value="NHT76839.1"/>
    <property type="molecule type" value="Genomic_DNA"/>
</dbReference>
<keyword evidence="4" id="KW-1185">Reference proteome</keyword>
<dbReference type="Pfam" id="PF02567">
    <property type="entry name" value="PhzC-PhzF"/>
    <property type="match status" value="1"/>
</dbReference>
<evidence type="ECO:0000313" key="3">
    <source>
        <dbReference type="EMBL" id="NHT76839.1"/>
    </source>
</evidence>
<evidence type="ECO:0000313" key="4">
    <source>
        <dbReference type="Proteomes" id="UP001155840"/>
    </source>
</evidence>
<name>A0AA43ZFC5_9HYPH</name>
<dbReference type="SUPFAM" id="SSF54506">
    <property type="entry name" value="Diaminopimelate epimerase-like"/>
    <property type="match status" value="1"/>
</dbReference>
<dbReference type="Proteomes" id="UP001155840">
    <property type="component" value="Unassembled WGS sequence"/>
</dbReference>
<comment type="similarity">
    <text evidence="1">Belongs to the PhzF family.</text>
</comment>
<comment type="caution">
    <text evidence="3">The sequence shown here is derived from an EMBL/GenBank/DDBJ whole genome shotgun (WGS) entry which is preliminary data.</text>
</comment>
<proteinExistence type="inferred from homology"/>
<sequence>MVDLIAGIIDVFADVPLTGNPLAVVQGADDLSDETMRRIAGEFHQAETTFILRSTRADWELRSFTASGAEVFGAGHNALGAWLWLGEHGDLGSLTRARTFHQEIGPDVLPIELVSIDARVHGRMRQGPLRLSEPLDDVAPLAVALGLEHGDILPEPPPRPADTGAAHLLVRVRNAATVDKARPDAGALLAVLNGTPAEGCYIYAFDPDNPETAYARFFNPTVGLWEDAATGTAAGPLAAYLAATQFIKNDELAIEQGTRMGRRSILRVRLRPEPELSGTGVVVLKGLLRV</sequence>
<dbReference type="InterPro" id="IPR003719">
    <property type="entry name" value="Phenazine_PhzF-like"/>
</dbReference>
<gene>
    <name evidence="3" type="ORF">G8E10_13910</name>
</gene>
<dbReference type="PANTHER" id="PTHR13774">
    <property type="entry name" value="PHENAZINE BIOSYNTHESIS PROTEIN"/>
    <property type="match status" value="1"/>
</dbReference>
<dbReference type="NCBIfam" id="TIGR00654">
    <property type="entry name" value="PhzF_family"/>
    <property type="match status" value="1"/>
</dbReference>
<dbReference type="PIRSF" id="PIRSF016184">
    <property type="entry name" value="PhzC_PhzF"/>
    <property type="match status" value="1"/>
</dbReference>
<dbReference type="Gene3D" id="3.10.310.10">
    <property type="entry name" value="Diaminopimelate Epimerase, Chain A, domain 1"/>
    <property type="match status" value="2"/>
</dbReference>
<reference evidence="3" key="1">
    <citation type="submission" date="2020-03" db="EMBL/GenBank/DDBJ databases">
        <title>Ferranicluibacter endophyticum gen. nov., sp. nov., a new genus isolated from Rubus ulmifolius Schott. stem.</title>
        <authorList>
            <person name="Roca-Couso R."/>
            <person name="Flores-Felix J.D."/>
            <person name="Igual J.M."/>
            <person name="Rivas R."/>
        </authorList>
    </citation>
    <scope>NUCLEOTIDE SEQUENCE</scope>
    <source>
        <strain evidence="3">CRRU44</strain>
    </source>
</reference>
<accession>A0AA43ZFC5</accession>
<dbReference type="PANTHER" id="PTHR13774:SF32">
    <property type="entry name" value="ANTISENSE-ENHANCING SEQUENCE 1"/>
    <property type="match status" value="1"/>
</dbReference>